<name>A0A432MJC7_9BACT</name>
<dbReference type="PANTHER" id="PTHR48101">
    <property type="entry name" value="METHYLMALONYL-COA MUTASE, MITOCHONDRIAL-RELATED"/>
    <property type="match status" value="1"/>
</dbReference>
<dbReference type="Pfam" id="PF01642">
    <property type="entry name" value="MM_CoA_mutase"/>
    <property type="match status" value="1"/>
</dbReference>
<dbReference type="GO" id="GO:0031419">
    <property type="term" value="F:cobalamin binding"/>
    <property type="evidence" value="ECO:0007669"/>
    <property type="project" value="UniProtKB-KW"/>
</dbReference>
<organism evidence="7 8">
    <name type="scientific">Tautonia sociabilis</name>
    <dbReference type="NCBI Taxonomy" id="2080755"/>
    <lineage>
        <taxon>Bacteria</taxon>
        <taxon>Pseudomonadati</taxon>
        <taxon>Planctomycetota</taxon>
        <taxon>Planctomycetia</taxon>
        <taxon>Isosphaerales</taxon>
        <taxon>Isosphaeraceae</taxon>
        <taxon>Tautonia</taxon>
    </lineage>
</organism>
<proteinExistence type="inferred from homology"/>
<comment type="caution">
    <text evidence="7">The sequence shown here is derived from an EMBL/GenBank/DDBJ whole genome shotgun (WGS) entry which is preliminary data.</text>
</comment>
<feature type="domain" description="Methylmalonyl-CoA mutase alpha/beta chain catalytic" evidence="6">
    <location>
        <begin position="41"/>
        <end position="551"/>
    </location>
</feature>
<dbReference type="SUPFAM" id="SSF52242">
    <property type="entry name" value="Cobalamin (vitamin B12)-binding domain"/>
    <property type="match status" value="1"/>
</dbReference>
<dbReference type="GO" id="GO:0005737">
    <property type="term" value="C:cytoplasm"/>
    <property type="evidence" value="ECO:0007669"/>
    <property type="project" value="TreeGrafter"/>
</dbReference>
<sequence>MIAKDLDIAADFPPATFEQWRKNAEAELKGAPFEKKLVGHTFEGIDIQPLYTSDHWPSAGDPSGFPGFSPRTRGDRVLGNVCSGWDIRQEHLHPDPIEANHAILEDLEHGVTSIQLRLDAAACAGLDADDRSAVGLAGQDGVMAYSLGDLDRVLDRVRLEIAPVSIDGGGSFLPTAALLAGLLEARGIEPSLVRCAFNADPIGALMREGRLGVPIDSAMAELADLAAWTASRYPEATSVEVGTGPYHHAGATSTQDLAFAVATGLEYLRAMTAAGLDVNTAARQIAFGVSLGTQFFRAIAKLRALRLMWSKVVSECGGDPDSGRTMRLRARTSRRVLTSVDPWVNLLRNTVCCFAGAVGGADSITTAPMDAAIGLSDHFSRRLARNTQIILQEESYLNRVIDPAGGSWFIESLTDRLAEEAWRIVREVEAQGGMIAAAVGGWVGERIAQVEEEREKQIATRKLVVTGVSEHPDVREERLVRPKPDLARLRAEASARLVAWRRDHKGKDALRSLAESARNPGRAPGSLTGIAVRAAREGATIGQMAKALAEAAAGRPPAQATALAVHPYAAAFEELRAAADLLAEKTGRRPKVFLANLGSPAEFIARSTYALNFFEAGGFEEVNNDGFADPEAVARAFASSGAAIAVLCSSDAMYERMAEPSARALKAAGARTVVLAGNPGANEARYRAAGVDRFIFIRCDVLGTLRDLLREEGALR</sequence>
<dbReference type="EMBL" id="RYZH01000023">
    <property type="protein sequence ID" value="RUL87295.1"/>
    <property type="molecule type" value="Genomic_DNA"/>
</dbReference>
<evidence type="ECO:0000256" key="1">
    <source>
        <dbReference type="ARBA" id="ARBA00001922"/>
    </source>
</evidence>
<evidence type="ECO:0000256" key="4">
    <source>
        <dbReference type="ARBA" id="ARBA00023235"/>
    </source>
</evidence>
<evidence type="ECO:0000259" key="6">
    <source>
        <dbReference type="Pfam" id="PF01642"/>
    </source>
</evidence>
<evidence type="ECO:0000256" key="5">
    <source>
        <dbReference type="ARBA" id="ARBA00023285"/>
    </source>
</evidence>
<dbReference type="Proteomes" id="UP000280296">
    <property type="component" value="Unassembled WGS sequence"/>
</dbReference>
<keyword evidence="8" id="KW-1185">Reference proteome</keyword>
<dbReference type="GO" id="GO:0046872">
    <property type="term" value="F:metal ion binding"/>
    <property type="evidence" value="ECO:0007669"/>
    <property type="project" value="InterPro"/>
</dbReference>
<dbReference type="InterPro" id="IPR006099">
    <property type="entry name" value="MeMalonylCoA_mutase_a/b_cat"/>
</dbReference>
<accession>A0A432MJC7</accession>
<dbReference type="Gene3D" id="3.20.20.240">
    <property type="entry name" value="Methylmalonyl-CoA mutase"/>
    <property type="match status" value="1"/>
</dbReference>
<reference evidence="7 8" key="1">
    <citation type="submission" date="2018-12" db="EMBL/GenBank/DDBJ databases">
        <authorList>
            <person name="Toschakov S.V."/>
        </authorList>
    </citation>
    <scope>NUCLEOTIDE SEQUENCE [LARGE SCALE GENOMIC DNA]</scope>
    <source>
        <strain evidence="7 8">GM2012</strain>
    </source>
</reference>
<keyword evidence="4" id="KW-0413">Isomerase</keyword>
<evidence type="ECO:0000256" key="3">
    <source>
        <dbReference type="ARBA" id="ARBA00022628"/>
    </source>
</evidence>
<evidence type="ECO:0000313" key="7">
    <source>
        <dbReference type="EMBL" id="RUL87295.1"/>
    </source>
</evidence>
<dbReference type="GO" id="GO:0004494">
    <property type="term" value="F:methylmalonyl-CoA mutase activity"/>
    <property type="evidence" value="ECO:0007669"/>
    <property type="project" value="UniProtKB-EC"/>
</dbReference>
<evidence type="ECO:0000313" key="8">
    <source>
        <dbReference type="Proteomes" id="UP000280296"/>
    </source>
</evidence>
<reference evidence="7 8" key="2">
    <citation type="submission" date="2019-01" db="EMBL/GenBank/DDBJ databases">
        <title>Tautonia sociabilis, a novel thermotolerant planctomycete of Isosphaeraceae family, isolated from a 4000 m deep subterranean habitat.</title>
        <authorList>
            <person name="Kovaleva O.L."/>
            <person name="Elcheninov A.G."/>
            <person name="Van Heerden E."/>
            <person name="Toshchakov S.V."/>
            <person name="Novikov A."/>
            <person name="Bonch-Osmolovskaya E.A."/>
            <person name="Kublanov I.V."/>
        </authorList>
    </citation>
    <scope>NUCLEOTIDE SEQUENCE [LARGE SCALE GENOMIC DNA]</scope>
    <source>
        <strain evidence="7 8">GM2012</strain>
    </source>
</reference>
<comment type="cofactor">
    <cofactor evidence="1">
        <name>adenosylcob(III)alamin</name>
        <dbReference type="ChEBI" id="CHEBI:18408"/>
    </cofactor>
</comment>
<dbReference type="CDD" id="cd03677">
    <property type="entry name" value="MM_CoA_mutase_beta"/>
    <property type="match status" value="1"/>
</dbReference>
<keyword evidence="5" id="KW-0170">Cobalt</keyword>
<evidence type="ECO:0000256" key="2">
    <source>
        <dbReference type="ARBA" id="ARBA00008465"/>
    </source>
</evidence>
<dbReference type="SUPFAM" id="SSF51703">
    <property type="entry name" value="Cobalamin (vitamin B12)-dependent enzymes"/>
    <property type="match status" value="1"/>
</dbReference>
<dbReference type="GO" id="GO:0019678">
    <property type="term" value="P:propionate metabolic process, methylmalonyl pathway"/>
    <property type="evidence" value="ECO:0007669"/>
    <property type="project" value="TreeGrafter"/>
</dbReference>
<dbReference type="OrthoDB" id="9762378at2"/>
<dbReference type="Gene3D" id="3.40.50.280">
    <property type="entry name" value="Cobalamin-binding domain"/>
    <property type="match status" value="1"/>
</dbReference>
<gene>
    <name evidence="7" type="ORF">TsocGM_13025</name>
</gene>
<comment type="similarity">
    <text evidence="2">Belongs to the methylmalonyl-CoA mutase family.</text>
</comment>
<dbReference type="InterPro" id="IPR036724">
    <property type="entry name" value="Cobalamin-bd_sf"/>
</dbReference>
<dbReference type="InterPro" id="IPR016176">
    <property type="entry name" value="Cbl-dep_enz_cat"/>
</dbReference>
<dbReference type="AlphaFoldDB" id="A0A432MJC7"/>
<dbReference type="RefSeq" id="WP_126725808.1">
    <property type="nucleotide sequence ID" value="NZ_RYZH01000023.1"/>
</dbReference>
<protein>
    <submittedName>
        <fullName evidence="7">Methylmalonyl-CoA mutase</fullName>
    </submittedName>
</protein>
<keyword evidence="3" id="KW-0846">Cobalamin</keyword>
<dbReference type="PANTHER" id="PTHR48101:SF4">
    <property type="entry name" value="METHYLMALONYL-COA MUTASE, MITOCHONDRIAL"/>
    <property type="match status" value="1"/>
</dbReference>